<evidence type="ECO:0000259" key="5">
    <source>
        <dbReference type="PROSITE" id="PS50893"/>
    </source>
</evidence>
<evidence type="ECO:0000256" key="1">
    <source>
        <dbReference type="ARBA" id="ARBA00005417"/>
    </source>
</evidence>
<comment type="similarity">
    <text evidence="1">Belongs to the ABC transporter superfamily.</text>
</comment>
<evidence type="ECO:0000256" key="4">
    <source>
        <dbReference type="ARBA" id="ARBA00022840"/>
    </source>
</evidence>
<dbReference type="EMBL" id="VLLN01000007">
    <property type="protein sequence ID" value="TWJ19710.1"/>
    <property type="molecule type" value="Genomic_DNA"/>
</dbReference>
<proteinExistence type="inferred from homology"/>
<name>A0A562VPB0_9BACT</name>
<dbReference type="Pfam" id="PF00005">
    <property type="entry name" value="ABC_tran"/>
    <property type="match status" value="1"/>
</dbReference>
<evidence type="ECO:0000256" key="3">
    <source>
        <dbReference type="ARBA" id="ARBA00022741"/>
    </source>
</evidence>
<comment type="caution">
    <text evidence="6">The sequence shown here is derived from an EMBL/GenBank/DDBJ whole genome shotgun (WGS) entry which is preliminary data.</text>
</comment>
<evidence type="ECO:0000313" key="7">
    <source>
        <dbReference type="Proteomes" id="UP000319449"/>
    </source>
</evidence>
<dbReference type="SMART" id="SM00382">
    <property type="entry name" value="AAA"/>
    <property type="match status" value="1"/>
</dbReference>
<keyword evidence="3" id="KW-0547">Nucleotide-binding</keyword>
<dbReference type="AlphaFoldDB" id="A0A562VPB0"/>
<dbReference type="GO" id="GO:0016887">
    <property type="term" value="F:ATP hydrolysis activity"/>
    <property type="evidence" value="ECO:0007669"/>
    <property type="project" value="InterPro"/>
</dbReference>
<evidence type="ECO:0000313" key="6">
    <source>
        <dbReference type="EMBL" id="TWJ19710.1"/>
    </source>
</evidence>
<keyword evidence="7" id="KW-1185">Reference proteome</keyword>
<dbReference type="InterPro" id="IPR003439">
    <property type="entry name" value="ABC_transporter-like_ATP-bd"/>
</dbReference>
<gene>
    <name evidence="6" type="ORF">JN12_01511</name>
</gene>
<protein>
    <submittedName>
        <fullName evidence="6">ABC-2 type transport system ATP-binding protein</fullName>
    </submittedName>
</protein>
<dbReference type="CDD" id="cd03230">
    <property type="entry name" value="ABC_DR_subfamily_A"/>
    <property type="match status" value="1"/>
</dbReference>
<organism evidence="6 7">
    <name type="scientific">Geobacter argillaceus</name>
    <dbReference type="NCBI Taxonomy" id="345631"/>
    <lineage>
        <taxon>Bacteria</taxon>
        <taxon>Pseudomonadati</taxon>
        <taxon>Thermodesulfobacteriota</taxon>
        <taxon>Desulfuromonadia</taxon>
        <taxon>Geobacterales</taxon>
        <taxon>Geobacteraceae</taxon>
        <taxon>Geobacter</taxon>
    </lineage>
</organism>
<feature type="domain" description="ABC transporter" evidence="5">
    <location>
        <begin position="2"/>
        <end position="230"/>
    </location>
</feature>
<dbReference type="PROSITE" id="PS50893">
    <property type="entry name" value="ABC_TRANSPORTER_2"/>
    <property type="match status" value="1"/>
</dbReference>
<dbReference type="InterPro" id="IPR003593">
    <property type="entry name" value="AAA+_ATPase"/>
</dbReference>
<accession>A0A562VPB0</accession>
<reference evidence="6 7" key="1">
    <citation type="submission" date="2019-07" db="EMBL/GenBank/DDBJ databases">
        <title>Genomic Encyclopedia of Archaeal and Bacterial Type Strains, Phase II (KMG-II): from individual species to whole genera.</title>
        <authorList>
            <person name="Goeker M."/>
        </authorList>
    </citation>
    <scope>NUCLEOTIDE SEQUENCE [LARGE SCALE GENOMIC DNA]</scope>
    <source>
        <strain evidence="6 7">ATCC BAA-1139</strain>
    </source>
</reference>
<dbReference type="RefSeq" id="WP_145020644.1">
    <property type="nucleotide sequence ID" value="NZ_VLLN01000007.1"/>
</dbReference>
<dbReference type="OrthoDB" id="9805130at2"/>
<dbReference type="Proteomes" id="UP000319449">
    <property type="component" value="Unassembled WGS sequence"/>
</dbReference>
<dbReference type="GO" id="GO:0005524">
    <property type="term" value="F:ATP binding"/>
    <property type="evidence" value="ECO:0007669"/>
    <property type="project" value="UniProtKB-KW"/>
</dbReference>
<dbReference type="PANTHER" id="PTHR43335">
    <property type="entry name" value="ABC TRANSPORTER, ATP-BINDING PROTEIN"/>
    <property type="match status" value="1"/>
</dbReference>
<dbReference type="SUPFAM" id="SSF52540">
    <property type="entry name" value="P-loop containing nucleoside triphosphate hydrolases"/>
    <property type="match status" value="1"/>
</dbReference>
<dbReference type="Gene3D" id="3.40.50.300">
    <property type="entry name" value="P-loop containing nucleotide triphosphate hydrolases"/>
    <property type="match status" value="1"/>
</dbReference>
<sequence>MIELKNVTKRYESLTAVDDVSFSVKSGESFALLGPNGAGKTTIVKMLLDFTRPTSGSLSLNGIPSTLAECRQSIGYLAENNHIPPSLSGWQYLLRCAELLNMNRSEATDQCRRIVELIGMQGRENTKVGTYSKGMVQRFGLGAALMGNPKLLILDEPTSGLDPIGIREIRQLLESLKDQGMTIFLNSHLLSEVEKICDTAAIINRGKLLVKDAISAIVKDGETLEDVFVRLVKG</sequence>
<keyword evidence="4 6" id="KW-0067">ATP-binding</keyword>
<dbReference type="InterPro" id="IPR027417">
    <property type="entry name" value="P-loop_NTPase"/>
</dbReference>
<keyword evidence="2" id="KW-0813">Transport</keyword>
<evidence type="ECO:0000256" key="2">
    <source>
        <dbReference type="ARBA" id="ARBA00022448"/>
    </source>
</evidence>